<dbReference type="Pfam" id="PF05064">
    <property type="entry name" value="Nsp1_C"/>
    <property type="match status" value="1"/>
</dbReference>
<evidence type="ECO:0000313" key="13">
    <source>
        <dbReference type="Proteomes" id="UP000271087"/>
    </source>
</evidence>
<dbReference type="InterPro" id="IPR026010">
    <property type="entry name" value="NSP1/NUP62"/>
</dbReference>
<gene>
    <name evidence="12" type="ORF">NOO_LOCUS6376</name>
</gene>
<protein>
    <recommendedName>
        <fullName evidence="14">Carbohydrate kinase PfkB domain-containing protein</fullName>
    </recommendedName>
</protein>
<dbReference type="GO" id="GO:0006796">
    <property type="term" value="P:phosphate-containing compound metabolic process"/>
    <property type="evidence" value="ECO:0007669"/>
    <property type="project" value="UniProtKB-ARBA"/>
</dbReference>
<dbReference type="EMBL" id="UYRW01001961">
    <property type="protein sequence ID" value="VDK82157.1"/>
    <property type="molecule type" value="Genomic_DNA"/>
</dbReference>
<sequence length="598" mass="65880">GQLTTATATTTTASLPTMTSFLQSTTPSSDITTTSTITSTGPTLSSLLYPSKTTATTLSATAPTSTITSAASAISSSALASAVPAASTITPDKPITFAQLEQLVNRLTLDVEAQQRVFMSQVLELNAYDRVLRENQQKVLDVSEEIKQLEEEKDRFLHTVDFISQQQTELEALVVDLEKALGLNDWTEMAPIGLPDPSVATHADMQRQAMLQLQLQIDAQLKQADDDINDIIEQVKELQRAGVGIDDQAETADQIAQILRRQLDALQWIDEQNERKIISEILSKHNFCLPSLSLNPVMDKRILVVGLSCVDIINYVKSYPIEDSDSRILKQIWTVGGNATNNVIVLNQLNSYSVLFSAIPINCILITSLLAKVGVSSEHCLHRLDGELPTSTVIVNENTGSRTIMHYRGQLQEPNCEEFQLSFPDINIFSWIHFEGRNFENVIMIINYILVSRQNNEKPKISLECEKVRDFETLENAIPLVDVVFVSKDFARRKGFQNKEETVLGIQQEYGASHAIVICPWAEQGVAARDTANGEMISVDAFVEAGPAIDTLGAGDCFIACCIHFLNEGNNLREVLVKACRITGKKVARRGLLGLDVS</sequence>
<dbReference type="GO" id="GO:0006405">
    <property type="term" value="P:RNA export from nucleus"/>
    <property type="evidence" value="ECO:0007669"/>
    <property type="project" value="TreeGrafter"/>
</dbReference>
<dbReference type="InterPro" id="IPR029056">
    <property type="entry name" value="Ribokinase-like"/>
</dbReference>
<keyword evidence="5" id="KW-0653">Protein transport</keyword>
<evidence type="ECO:0000256" key="7">
    <source>
        <dbReference type="ARBA" id="ARBA00023132"/>
    </source>
</evidence>
<keyword evidence="13" id="KW-1185">Reference proteome</keyword>
<evidence type="ECO:0000259" key="11">
    <source>
        <dbReference type="Pfam" id="PF05064"/>
    </source>
</evidence>
<keyword evidence="4" id="KW-0509">mRNA transport</keyword>
<evidence type="ECO:0000256" key="8">
    <source>
        <dbReference type="ARBA" id="ARBA00023242"/>
    </source>
</evidence>
<evidence type="ECO:0000256" key="3">
    <source>
        <dbReference type="ARBA" id="ARBA00022448"/>
    </source>
</evidence>
<dbReference type="OrthoDB" id="204058at2759"/>
<evidence type="ECO:0000313" key="12">
    <source>
        <dbReference type="EMBL" id="VDK82157.1"/>
    </source>
</evidence>
<dbReference type="Gene3D" id="3.40.1190.20">
    <property type="match status" value="1"/>
</dbReference>
<comment type="subcellular location">
    <subcellularLocation>
        <location evidence="1">Nucleus</location>
        <location evidence="1">Nuclear pore complex</location>
    </subcellularLocation>
</comment>
<evidence type="ECO:0000256" key="6">
    <source>
        <dbReference type="ARBA" id="ARBA00023010"/>
    </source>
</evidence>
<keyword evidence="6" id="KW-0811">Translocation</keyword>
<comment type="similarity">
    <text evidence="2">Belongs to the nucleoporin NSP1/NUP62 family.</text>
</comment>
<dbReference type="InterPro" id="IPR011611">
    <property type="entry name" value="PfkB_dom"/>
</dbReference>
<feature type="non-terminal residue" evidence="12">
    <location>
        <position position="1"/>
    </location>
</feature>
<evidence type="ECO:0000256" key="2">
    <source>
        <dbReference type="ARBA" id="ARBA00005911"/>
    </source>
</evidence>
<evidence type="ECO:0000256" key="4">
    <source>
        <dbReference type="ARBA" id="ARBA00022816"/>
    </source>
</evidence>
<reference evidence="12 13" key="1">
    <citation type="submission" date="2018-08" db="EMBL/GenBank/DDBJ databases">
        <authorList>
            <person name="Laetsch R D."/>
            <person name="Stevens L."/>
            <person name="Kumar S."/>
            <person name="Blaxter L. M."/>
        </authorList>
    </citation>
    <scope>NUCLEOTIDE SEQUENCE [LARGE SCALE GENOMIC DNA]</scope>
</reference>
<proteinExistence type="inferred from homology"/>
<dbReference type="Pfam" id="PF00294">
    <property type="entry name" value="PfkB"/>
    <property type="match status" value="1"/>
</dbReference>
<evidence type="ECO:0008006" key="14">
    <source>
        <dbReference type="Google" id="ProtNLM"/>
    </source>
</evidence>
<feature type="coiled-coil region" evidence="9">
    <location>
        <begin position="97"/>
        <end position="166"/>
    </location>
</feature>
<dbReference type="PANTHER" id="PTHR12084:SF0">
    <property type="entry name" value="NUCLEAR PORE GLYCOPROTEIN P62"/>
    <property type="match status" value="1"/>
</dbReference>
<dbReference type="GO" id="GO:0005543">
    <property type="term" value="F:phospholipid binding"/>
    <property type="evidence" value="ECO:0007669"/>
    <property type="project" value="TreeGrafter"/>
</dbReference>
<dbReference type="InterPro" id="IPR007758">
    <property type="entry name" value="Nucleoporin_NSP1_C"/>
</dbReference>
<dbReference type="Gene3D" id="1.20.5.170">
    <property type="match status" value="1"/>
</dbReference>
<organism evidence="12 13">
    <name type="scientific">Onchocerca ochengi</name>
    <name type="common">Filarial nematode worm</name>
    <dbReference type="NCBI Taxonomy" id="42157"/>
    <lineage>
        <taxon>Eukaryota</taxon>
        <taxon>Metazoa</taxon>
        <taxon>Ecdysozoa</taxon>
        <taxon>Nematoda</taxon>
        <taxon>Chromadorea</taxon>
        <taxon>Rhabditida</taxon>
        <taxon>Spirurina</taxon>
        <taxon>Spiruromorpha</taxon>
        <taxon>Filarioidea</taxon>
        <taxon>Onchocercidae</taxon>
        <taxon>Onchocerca</taxon>
    </lineage>
</organism>
<dbReference type="GO" id="GO:0051028">
    <property type="term" value="P:mRNA transport"/>
    <property type="evidence" value="ECO:0007669"/>
    <property type="project" value="UniProtKB-KW"/>
</dbReference>
<evidence type="ECO:0000256" key="9">
    <source>
        <dbReference type="SAM" id="Coils"/>
    </source>
</evidence>
<dbReference type="AlphaFoldDB" id="A0A3P6TAQ8"/>
<dbReference type="GO" id="GO:0006606">
    <property type="term" value="P:protein import into nucleus"/>
    <property type="evidence" value="ECO:0007669"/>
    <property type="project" value="TreeGrafter"/>
</dbReference>
<keyword evidence="8" id="KW-0539">Nucleus</keyword>
<accession>A0A3P6TAQ8</accession>
<dbReference type="Proteomes" id="UP000271087">
    <property type="component" value="Unassembled WGS sequence"/>
</dbReference>
<evidence type="ECO:0000256" key="5">
    <source>
        <dbReference type="ARBA" id="ARBA00022927"/>
    </source>
</evidence>
<evidence type="ECO:0000259" key="10">
    <source>
        <dbReference type="Pfam" id="PF00294"/>
    </source>
</evidence>
<keyword evidence="3" id="KW-0813">Transport</keyword>
<keyword evidence="9" id="KW-0175">Coiled coil</keyword>
<feature type="domain" description="Nucleoporin NSP1-like C-terminal" evidence="11">
    <location>
        <begin position="87"/>
        <end position="181"/>
    </location>
</feature>
<dbReference type="PANTHER" id="PTHR12084">
    <property type="entry name" value="NUCLEAR PORE GLYCOPROTEIN P62-RELATED"/>
    <property type="match status" value="1"/>
</dbReference>
<name>A0A3P6TAQ8_ONCOC</name>
<evidence type="ECO:0000256" key="1">
    <source>
        <dbReference type="ARBA" id="ARBA00004567"/>
    </source>
</evidence>
<feature type="domain" description="Carbohydrate kinase PfkB" evidence="10">
    <location>
        <begin position="300"/>
        <end position="591"/>
    </location>
</feature>
<dbReference type="GO" id="GO:0017056">
    <property type="term" value="F:structural constituent of nuclear pore"/>
    <property type="evidence" value="ECO:0007669"/>
    <property type="project" value="InterPro"/>
</dbReference>
<dbReference type="SUPFAM" id="SSF53613">
    <property type="entry name" value="Ribokinase-like"/>
    <property type="match status" value="1"/>
</dbReference>
<dbReference type="GO" id="GO:0044613">
    <property type="term" value="C:nuclear pore central transport channel"/>
    <property type="evidence" value="ECO:0007669"/>
    <property type="project" value="TreeGrafter"/>
</dbReference>
<keyword evidence="7" id="KW-0906">Nuclear pore complex</keyword>